<protein>
    <submittedName>
        <fullName evidence="1">Type IV toxin-antitoxin system AbiEi family antitoxin</fullName>
    </submittedName>
</protein>
<dbReference type="InterPro" id="IPR013785">
    <property type="entry name" value="Aldolase_TIM"/>
</dbReference>
<accession>A0AAU7N0Z2</accession>
<proteinExistence type="predicted"/>
<name>A0AAU7N0Z2_9FLAO</name>
<sequence>MYRNNDFIYEAVANLENLINIPIDIETSRDNYDAILNIKNMQFVVEAKSAMRTSNQGLVLSQLEEIRNRSNKPIILIAQYISKEAANHLKERGFNYIDIAGNAFVKKGDLVIYIEGQKRRTATLTNQSRAFQEAGVKIIFHLLSEPENLQDSYRTIAQKVGVSLGSVSNVMAELEELNYLIKTNEKRVLKNKEELLERWLVEFNTVLKPRIIRSRMKFIDTDMVQNWRHTLLNQTGRDILWGGESAGAILTDNLRPQEFTIYSNLELPEIAKTLRLVPDKTGNVEVRQKFWQNNNWNQNTVPALLIYTDLMNSGYGRNVEIANQVFENELQHIQ</sequence>
<dbReference type="InterPro" id="IPR019238">
    <property type="entry name" value="AbiEi_2"/>
</dbReference>
<dbReference type="AlphaFoldDB" id="A0AAU7N0Z2"/>
<dbReference type="KEGG" id="fld:ABNE31_04775"/>
<dbReference type="RefSeq" id="WP_349352562.1">
    <property type="nucleotide sequence ID" value="NZ_CP157804.1"/>
</dbReference>
<dbReference type="EMBL" id="CP157804">
    <property type="protein sequence ID" value="XBQ24235.1"/>
    <property type="molecule type" value="Genomic_DNA"/>
</dbReference>
<dbReference type="SUPFAM" id="SSF46785">
    <property type="entry name" value="Winged helix' DNA-binding domain"/>
    <property type="match status" value="1"/>
</dbReference>
<evidence type="ECO:0000313" key="1">
    <source>
        <dbReference type="EMBL" id="XBQ24235.1"/>
    </source>
</evidence>
<organism evidence="1">
    <name type="scientific">Flagellimonas sp. MMG031</name>
    <dbReference type="NCBI Taxonomy" id="3158549"/>
    <lineage>
        <taxon>Bacteria</taxon>
        <taxon>Pseudomonadati</taxon>
        <taxon>Bacteroidota</taxon>
        <taxon>Flavobacteriia</taxon>
        <taxon>Flavobacteriales</taxon>
        <taxon>Flavobacteriaceae</taxon>
        <taxon>Flagellimonas</taxon>
    </lineage>
</organism>
<dbReference type="InterPro" id="IPR036390">
    <property type="entry name" value="WH_DNA-bd_sf"/>
</dbReference>
<dbReference type="Pfam" id="PF09952">
    <property type="entry name" value="AbiEi_2"/>
    <property type="match status" value="1"/>
</dbReference>
<dbReference type="Gene3D" id="3.20.20.70">
    <property type="entry name" value="Aldolase class I"/>
    <property type="match status" value="1"/>
</dbReference>
<reference evidence="1" key="1">
    <citation type="submission" date="2024-05" db="EMBL/GenBank/DDBJ databases">
        <title>Draft Genome Sequences of Flagellimonas sp. MMG031 and Marinobacter sp. MMG032 Isolated from the dinoflagellate Symbiodinium pilosum.</title>
        <authorList>
            <person name="Shikuma N.J."/>
            <person name="Farrell M.V."/>
        </authorList>
    </citation>
    <scope>NUCLEOTIDE SEQUENCE</scope>
    <source>
        <strain evidence="1">MMG031</strain>
    </source>
</reference>
<gene>
    <name evidence="1" type="ORF">ABNE31_04775</name>
</gene>